<keyword evidence="1" id="KW-0812">Transmembrane</keyword>
<dbReference type="AlphaFoldDB" id="E9SD33"/>
<dbReference type="STRING" id="246199.CUS_6045"/>
<protein>
    <submittedName>
        <fullName evidence="2">Uncharacterized protein</fullName>
    </submittedName>
</protein>
<gene>
    <name evidence="2" type="ORF">CUS_6045</name>
</gene>
<dbReference type="EMBL" id="ADKM02000086">
    <property type="protein sequence ID" value="EGC02825.1"/>
    <property type="molecule type" value="Genomic_DNA"/>
</dbReference>
<sequence>MGVCQYLFKKFARYLFTVVHFVTSLILMPHCGHKDARRISPHL</sequence>
<evidence type="ECO:0000256" key="1">
    <source>
        <dbReference type="SAM" id="Phobius"/>
    </source>
</evidence>
<accession>E9SD33</accession>
<keyword evidence="1" id="KW-0472">Membrane</keyword>
<evidence type="ECO:0000313" key="3">
    <source>
        <dbReference type="Proteomes" id="UP000004259"/>
    </source>
</evidence>
<feature type="transmembrane region" description="Helical" evidence="1">
    <location>
        <begin position="12"/>
        <end position="31"/>
    </location>
</feature>
<keyword evidence="1" id="KW-1133">Transmembrane helix</keyword>
<evidence type="ECO:0000313" key="2">
    <source>
        <dbReference type="EMBL" id="EGC02825.1"/>
    </source>
</evidence>
<reference evidence="2 3" key="1">
    <citation type="submission" date="2011-02" db="EMBL/GenBank/DDBJ databases">
        <authorList>
            <person name="Nelson K.E."/>
            <person name="Sutton G."/>
            <person name="Torralba M."/>
            <person name="Durkin S."/>
            <person name="Harkins D."/>
            <person name="Montgomery R."/>
            <person name="Ziemer C."/>
            <person name="Klaassens E."/>
            <person name="Ocuiv P."/>
            <person name="Morrison M."/>
        </authorList>
    </citation>
    <scope>NUCLEOTIDE SEQUENCE [LARGE SCALE GENOMIC DNA]</scope>
    <source>
        <strain evidence="2 3">8</strain>
    </source>
</reference>
<comment type="caution">
    <text evidence="2">The sequence shown here is derived from an EMBL/GenBank/DDBJ whole genome shotgun (WGS) entry which is preliminary data.</text>
</comment>
<proteinExistence type="predicted"/>
<name>E9SD33_RUMAL</name>
<keyword evidence="3" id="KW-1185">Reference proteome</keyword>
<organism evidence="2 3">
    <name type="scientific">Ruminococcus albus 8</name>
    <dbReference type="NCBI Taxonomy" id="246199"/>
    <lineage>
        <taxon>Bacteria</taxon>
        <taxon>Bacillati</taxon>
        <taxon>Bacillota</taxon>
        <taxon>Clostridia</taxon>
        <taxon>Eubacteriales</taxon>
        <taxon>Oscillospiraceae</taxon>
        <taxon>Ruminococcus</taxon>
    </lineage>
</organism>
<dbReference type="Proteomes" id="UP000004259">
    <property type="component" value="Unassembled WGS sequence"/>
</dbReference>